<dbReference type="Proteomes" id="UP000587527">
    <property type="component" value="Unassembled WGS sequence"/>
</dbReference>
<organism evidence="1 2">
    <name type="scientific">Allocatelliglobosispora scoriae</name>
    <dbReference type="NCBI Taxonomy" id="643052"/>
    <lineage>
        <taxon>Bacteria</taxon>
        <taxon>Bacillati</taxon>
        <taxon>Actinomycetota</taxon>
        <taxon>Actinomycetes</taxon>
        <taxon>Micromonosporales</taxon>
        <taxon>Micromonosporaceae</taxon>
        <taxon>Allocatelliglobosispora</taxon>
    </lineage>
</organism>
<evidence type="ECO:0000313" key="2">
    <source>
        <dbReference type="Proteomes" id="UP000587527"/>
    </source>
</evidence>
<proteinExistence type="predicted"/>
<comment type="caution">
    <text evidence="1">The sequence shown here is derived from an EMBL/GenBank/DDBJ whole genome shotgun (WGS) entry which is preliminary data.</text>
</comment>
<gene>
    <name evidence="1" type="ORF">F4553_002410</name>
</gene>
<dbReference type="EMBL" id="JACHMN010000002">
    <property type="protein sequence ID" value="MBB5869031.1"/>
    <property type="molecule type" value="Genomic_DNA"/>
</dbReference>
<dbReference type="AlphaFoldDB" id="A0A841BQC3"/>
<name>A0A841BQC3_9ACTN</name>
<keyword evidence="2" id="KW-1185">Reference proteome</keyword>
<protein>
    <submittedName>
        <fullName evidence="1">Uncharacterized protein</fullName>
    </submittedName>
</protein>
<accession>A0A841BQC3</accession>
<reference evidence="1 2" key="1">
    <citation type="submission" date="2020-08" db="EMBL/GenBank/DDBJ databases">
        <title>Sequencing the genomes of 1000 actinobacteria strains.</title>
        <authorList>
            <person name="Klenk H.-P."/>
        </authorList>
    </citation>
    <scope>NUCLEOTIDE SEQUENCE [LARGE SCALE GENOMIC DNA]</scope>
    <source>
        <strain evidence="1 2">DSM 45362</strain>
    </source>
</reference>
<evidence type="ECO:0000313" key="1">
    <source>
        <dbReference type="EMBL" id="MBB5869031.1"/>
    </source>
</evidence>
<sequence>MALLCRYKFRHPSATRDQGGEGVS</sequence>